<proteinExistence type="predicted"/>
<reference evidence="1" key="1">
    <citation type="journal article" date="2015" name="Nature">
        <title>Complex archaea that bridge the gap between prokaryotes and eukaryotes.</title>
        <authorList>
            <person name="Spang A."/>
            <person name="Saw J.H."/>
            <person name="Jorgensen S.L."/>
            <person name="Zaremba-Niedzwiedzka K."/>
            <person name="Martijn J."/>
            <person name="Lind A.E."/>
            <person name="van Eijk R."/>
            <person name="Schleper C."/>
            <person name="Guy L."/>
            <person name="Ettema T.J."/>
        </authorList>
    </citation>
    <scope>NUCLEOTIDE SEQUENCE</scope>
</reference>
<organism evidence="1">
    <name type="scientific">marine sediment metagenome</name>
    <dbReference type="NCBI Taxonomy" id="412755"/>
    <lineage>
        <taxon>unclassified sequences</taxon>
        <taxon>metagenomes</taxon>
        <taxon>ecological metagenomes</taxon>
    </lineage>
</organism>
<protein>
    <submittedName>
        <fullName evidence="1">Uncharacterized protein</fullName>
    </submittedName>
</protein>
<dbReference type="EMBL" id="LAZR01001735">
    <property type="protein sequence ID" value="KKN39942.1"/>
    <property type="molecule type" value="Genomic_DNA"/>
</dbReference>
<sequence>MAAIDKLYGSPEQWEELRDWLMNNYPSFLAHMYPKPDTSMISPNSLQIANFSLREDGVLLLTCPLEWITDRLVEQYGLKAKFSKVVDK</sequence>
<evidence type="ECO:0000313" key="1">
    <source>
        <dbReference type="EMBL" id="KKN39942.1"/>
    </source>
</evidence>
<dbReference type="AlphaFoldDB" id="A0A0F9QSI9"/>
<gene>
    <name evidence="1" type="ORF">LCGC14_0738480</name>
</gene>
<comment type="caution">
    <text evidence="1">The sequence shown here is derived from an EMBL/GenBank/DDBJ whole genome shotgun (WGS) entry which is preliminary data.</text>
</comment>
<name>A0A0F9QSI9_9ZZZZ</name>
<accession>A0A0F9QSI9</accession>